<proteinExistence type="predicted"/>
<feature type="compositionally biased region" description="Polar residues" evidence="1">
    <location>
        <begin position="319"/>
        <end position="333"/>
    </location>
</feature>
<protein>
    <submittedName>
        <fullName evidence="2">Uncharacterized protein</fullName>
    </submittedName>
</protein>
<dbReference type="GO" id="GO:0003676">
    <property type="term" value="F:nucleic acid binding"/>
    <property type="evidence" value="ECO:0007669"/>
    <property type="project" value="InterPro"/>
</dbReference>
<dbReference type="AlphaFoldDB" id="A0AAV0AK93"/>
<name>A0AAV0AK93_PHAPC</name>
<keyword evidence="3" id="KW-1185">Reference proteome</keyword>
<feature type="region of interest" description="Disordered" evidence="1">
    <location>
        <begin position="312"/>
        <end position="333"/>
    </location>
</feature>
<dbReference type="Proteomes" id="UP001153365">
    <property type="component" value="Unassembled WGS sequence"/>
</dbReference>
<evidence type="ECO:0000313" key="3">
    <source>
        <dbReference type="Proteomes" id="UP001153365"/>
    </source>
</evidence>
<dbReference type="Gene3D" id="3.30.420.10">
    <property type="entry name" value="Ribonuclease H-like superfamily/Ribonuclease H"/>
    <property type="match status" value="1"/>
</dbReference>
<gene>
    <name evidence="2" type="ORF">PPACK8108_LOCUS2689</name>
</gene>
<evidence type="ECO:0000256" key="1">
    <source>
        <dbReference type="SAM" id="MobiDB-lite"/>
    </source>
</evidence>
<reference evidence="2" key="1">
    <citation type="submission" date="2022-06" db="EMBL/GenBank/DDBJ databases">
        <authorList>
            <consortium name="SYNGENTA / RWTH Aachen University"/>
        </authorList>
    </citation>
    <scope>NUCLEOTIDE SEQUENCE</scope>
</reference>
<comment type="caution">
    <text evidence="2">The sequence shown here is derived from an EMBL/GenBank/DDBJ whole genome shotgun (WGS) entry which is preliminary data.</text>
</comment>
<evidence type="ECO:0000313" key="2">
    <source>
        <dbReference type="EMBL" id="CAH7668216.1"/>
    </source>
</evidence>
<organism evidence="2 3">
    <name type="scientific">Phakopsora pachyrhizi</name>
    <name type="common">Asian soybean rust disease fungus</name>
    <dbReference type="NCBI Taxonomy" id="170000"/>
    <lineage>
        <taxon>Eukaryota</taxon>
        <taxon>Fungi</taxon>
        <taxon>Dikarya</taxon>
        <taxon>Basidiomycota</taxon>
        <taxon>Pucciniomycotina</taxon>
        <taxon>Pucciniomycetes</taxon>
        <taxon>Pucciniales</taxon>
        <taxon>Phakopsoraceae</taxon>
        <taxon>Phakopsora</taxon>
    </lineage>
</organism>
<sequence length="333" mass="37349">MVESGHQVIKDVLVKMCGKSGAKWEISTKRTTGYSPYKLMFGQPALLPVDVRIAEERLAGRVDQLARKKEVLELGYKRMMEARAKLVRYWDSRMAHGLREPLVPGDMVLAYNKSLEDQWGKLFHNQWNGLYRVVEQAPVKSYVLEELDGTRMAWRFADQEEEERMEDVLSEPNRASGGKTGLDWVFELEPGFWIRTRLSEVGPGQVISGRGQNMTPGEILPGVQKSGQIFDSCSGRTSDGKTMQGVLDWVRAGRNGCGWGSEMTWKDGRWKRCKEEAGGGCGGRIGKRGQAKGGAEMPVEGNEWRHYKEEQKLGGGAHQGQSYWSKTTGAMDL</sequence>
<dbReference type="EMBL" id="CALTRL010000450">
    <property type="protein sequence ID" value="CAH7668216.1"/>
    <property type="molecule type" value="Genomic_DNA"/>
</dbReference>
<dbReference type="InterPro" id="IPR036397">
    <property type="entry name" value="RNaseH_sf"/>
</dbReference>
<accession>A0AAV0AK93</accession>